<comment type="subcellular location">
    <subcellularLocation>
        <location evidence="1">Cell membrane</location>
        <topology evidence="1">Multi-pass membrane protein</topology>
    </subcellularLocation>
</comment>
<feature type="transmembrane region" description="Helical" evidence="9">
    <location>
        <begin position="45"/>
        <end position="69"/>
    </location>
</feature>
<evidence type="ECO:0000256" key="1">
    <source>
        <dbReference type="ARBA" id="ARBA00004651"/>
    </source>
</evidence>
<comment type="caution">
    <text evidence="11">The sequence shown here is derived from an EMBL/GenBank/DDBJ whole genome shotgun (WGS) entry which is preliminary data.</text>
</comment>
<keyword evidence="4" id="KW-1003">Cell membrane</keyword>
<dbReference type="PROSITE" id="PS00216">
    <property type="entry name" value="SUGAR_TRANSPORT_1"/>
    <property type="match status" value="1"/>
</dbReference>
<feature type="transmembrane region" description="Helical" evidence="9">
    <location>
        <begin position="299"/>
        <end position="320"/>
    </location>
</feature>
<evidence type="ECO:0000256" key="6">
    <source>
        <dbReference type="ARBA" id="ARBA00022847"/>
    </source>
</evidence>
<feature type="transmembrane region" description="Helical" evidence="9">
    <location>
        <begin position="365"/>
        <end position="388"/>
    </location>
</feature>
<evidence type="ECO:0000313" key="11">
    <source>
        <dbReference type="EMBL" id="SAL01682.1"/>
    </source>
</evidence>
<evidence type="ECO:0000256" key="9">
    <source>
        <dbReference type="SAM" id="Phobius"/>
    </source>
</evidence>
<dbReference type="InterPro" id="IPR005829">
    <property type="entry name" value="Sugar_transporter_CS"/>
</dbReference>
<dbReference type="Pfam" id="PF07690">
    <property type="entry name" value="MFS_1"/>
    <property type="match status" value="1"/>
</dbReference>
<dbReference type="Gene3D" id="1.20.1250.20">
    <property type="entry name" value="MFS general substrate transporter like domains"/>
    <property type="match status" value="1"/>
</dbReference>
<feature type="transmembrane region" description="Helical" evidence="9">
    <location>
        <begin position="235"/>
        <end position="256"/>
    </location>
</feature>
<keyword evidence="3" id="KW-0813">Transport</keyword>
<feature type="domain" description="Major facilitator superfamily (MFS) profile" evidence="10">
    <location>
        <begin position="9"/>
        <end position="417"/>
    </location>
</feature>
<proteinExistence type="inferred from homology"/>
<name>A0A158E494_9BURK</name>
<dbReference type="PANTHER" id="PTHR43528">
    <property type="entry name" value="ALPHA-KETOGLUTARATE PERMEASE"/>
    <property type="match status" value="1"/>
</dbReference>
<keyword evidence="8 9" id="KW-0472">Membrane</keyword>
<feature type="transmembrane region" description="Helical" evidence="9">
    <location>
        <begin position="81"/>
        <end position="99"/>
    </location>
</feature>
<dbReference type="RefSeq" id="WP_096031872.1">
    <property type="nucleotide sequence ID" value="NZ_FCOX02000046.1"/>
</dbReference>
<dbReference type="AlphaFoldDB" id="A0A158E494"/>
<feature type="transmembrane region" description="Helical" evidence="9">
    <location>
        <begin position="181"/>
        <end position="200"/>
    </location>
</feature>
<keyword evidence="5 9" id="KW-0812">Transmembrane</keyword>
<gene>
    <name evidence="11" type="ORF">AWB78_06185</name>
</gene>
<dbReference type="InterPro" id="IPR051084">
    <property type="entry name" value="H+-coupled_symporters"/>
</dbReference>
<dbReference type="EMBL" id="FCOX02000046">
    <property type="protein sequence ID" value="SAL01682.1"/>
    <property type="molecule type" value="Genomic_DNA"/>
</dbReference>
<sequence length="449" mass="48006">MVANSSRRTLIAASIGNVGEQYDFAVFGFTMPVIASEFFPQGDPVAALLSTFAIFAVGFLARPLGGLIFGYLLDKLGRVRVLALTIWVMAAGTGIIGLVPTYHTIGLAAPFLLVLCRLAQGAAFGGEFTGSTTLVLESAPDGKRARWVGTGHCFSSLPIAGVAIVLFFFQLLIGKETYSDWGWRIPFLLGSLIGVIGYFLRRGLEEPEEYKQALKKADKKAPLESFSPAGLKSMLHVAMVMPLQAVAAYFLIGYMYTYMVKQVGLDVGTALLANGAGIAVYALLCPFTGYLSDCFGRKFMMSAGAVWIALVAYLSLHMVASGSVVGALTGQVILAIGIGIYAAACTVTSVEVFPTRYRGTGHAIAYQLTVGVLGGTTPLICGWLVSVLHTPMAPAWYVTGFAVLNFLMVQFVPETKNLTLRTSVDTHDNDRELNVFEERARASGAGDVR</sequence>
<dbReference type="InterPro" id="IPR020846">
    <property type="entry name" value="MFS_dom"/>
</dbReference>
<dbReference type="InterPro" id="IPR036259">
    <property type="entry name" value="MFS_trans_sf"/>
</dbReference>
<dbReference type="Proteomes" id="UP000071859">
    <property type="component" value="Unassembled WGS sequence"/>
</dbReference>
<organism evidence="11 12">
    <name type="scientific">Caballeronia calidae</name>
    <dbReference type="NCBI Taxonomy" id="1777139"/>
    <lineage>
        <taxon>Bacteria</taxon>
        <taxon>Pseudomonadati</taxon>
        <taxon>Pseudomonadota</taxon>
        <taxon>Betaproteobacteria</taxon>
        <taxon>Burkholderiales</taxon>
        <taxon>Burkholderiaceae</taxon>
        <taxon>Caballeronia</taxon>
    </lineage>
</organism>
<accession>A0A158E494</accession>
<dbReference type="SUPFAM" id="SSF103473">
    <property type="entry name" value="MFS general substrate transporter"/>
    <property type="match status" value="1"/>
</dbReference>
<reference evidence="11" key="1">
    <citation type="submission" date="2016-01" db="EMBL/GenBank/DDBJ databases">
        <authorList>
            <person name="Peeters C."/>
        </authorList>
    </citation>
    <scope>NUCLEOTIDE SEQUENCE</scope>
    <source>
        <strain evidence="11">LMG 29321</strain>
    </source>
</reference>
<dbReference type="PANTHER" id="PTHR43528:SF1">
    <property type="entry name" value="ALPHA-KETOGLUTARATE PERMEASE"/>
    <property type="match status" value="1"/>
</dbReference>
<evidence type="ECO:0000256" key="4">
    <source>
        <dbReference type="ARBA" id="ARBA00022475"/>
    </source>
</evidence>
<comment type="similarity">
    <text evidence="2">Belongs to the major facilitator superfamily. Metabolite:H+ Symporter (MHS) family (TC 2.A.1.6) family.</text>
</comment>
<feature type="transmembrane region" description="Helical" evidence="9">
    <location>
        <begin position="147"/>
        <end position="169"/>
    </location>
</feature>
<dbReference type="GO" id="GO:0015293">
    <property type="term" value="F:symporter activity"/>
    <property type="evidence" value="ECO:0007669"/>
    <property type="project" value="UniProtKB-KW"/>
</dbReference>
<protein>
    <submittedName>
        <fullName evidence="11">Major facilitator transporter</fullName>
    </submittedName>
</protein>
<feature type="transmembrane region" description="Helical" evidence="9">
    <location>
        <begin position="332"/>
        <end position="353"/>
    </location>
</feature>
<evidence type="ECO:0000313" key="12">
    <source>
        <dbReference type="Proteomes" id="UP000071859"/>
    </source>
</evidence>
<evidence type="ECO:0000256" key="3">
    <source>
        <dbReference type="ARBA" id="ARBA00022448"/>
    </source>
</evidence>
<evidence type="ECO:0000256" key="2">
    <source>
        <dbReference type="ARBA" id="ARBA00008240"/>
    </source>
</evidence>
<keyword evidence="6" id="KW-0769">Symport</keyword>
<evidence type="ECO:0000256" key="7">
    <source>
        <dbReference type="ARBA" id="ARBA00022989"/>
    </source>
</evidence>
<keyword evidence="7 9" id="KW-1133">Transmembrane helix</keyword>
<evidence type="ECO:0000259" key="10">
    <source>
        <dbReference type="PROSITE" id="PS50850"/>
    </source>
</evidence>
<evidence type="ECO:0000256" key="8">
    <source>
        <dbReference type="ARBA" id="ARBA00023136"/>
    </source>
</evidence>
<feature type="transmembrane region" description="Helical" evidence="9">
    <location>
        <begin position="394"/>
        <end position="412"/>
    </location>
</feature>
<dbReference type="GO" id="GO:0005886">
    <property type="term" value="C:plasma membrane"/>
    <property type="evidence" value="ECO:0007669"/>
    <property type="project" value="UniProtKB-SubCell"/>
</dbReference>
<feature type="transmembrane region" description="Helical" evidence="9">
    <location>
        <begin position="268"/>
        <end position="287"/>
    </location>
</feature>
<evidence type="ECO:0000256" key="5">
    <source>
        <dbReference type="ARBA" id="ARBA00022692"/>
    </source>
</evidence>
<dbReference type="PROSITE" id="PS50850">
    <property type="entry name" value="MFS"/>
    <property type="match status" value="1"/>
</dbReference>
<keyword evidence="12" id="KW-1185">Reference proteome</keyword>
<dbReference type="InterPro" id="IPR011701">
    <property type="entry name" value="MFS"/>
</dbReference>
<dbReference type="OrthoDB" id="6766492at2"/>